<dbReference type="AlphaFoldDB" id="A0A1N7FGG0"/>
<sequence>MPIFLFIGNFAQIDTNETDWDAESPNALLGTYGKDVLQNVTVSANDLDGSGGINDDDRGARVEPVTYDRGGGQISTVTDHSGLYSAKVTLGDGSTRITEVLVIQMTNGDTFVTDLMNSGDLDGLNIQSIALESAGSSNWGGWFVNQSVDGTAVVCFAKGTAIDTPDGPRRIETLAQGDPVCTEAGGTLPVLWISHRMAPCGARTAPVEISAGALGGGLPRRTLRVSPQHRILIGSKITRRMCGAARVFVPAVHLVGYPGIKRCLRDKVIDYYHILLDGHHVVLAEGAPAESLFPGVQALRAFSTFRQLELARLNLAVSQPMEAWQIAYPVLPSGMRRTYLQRHRKNAKPLIDARSAQRADVDGQAQVMRASQAANGAAISAKA</sequence>
<evidence type="ECO:0000313" key="3">
    <source>
        <dbReference type="Proteomes" id="UP000186019"/>
    </source>
</evidence>
<gene>
    <name evidence="2" type="ORF">SAMN05421666_1013</name>
</gene>
<accession>A0A1N7FGG0</accession>
<feature type="domain" description="Hedgehog/Intein (Hint)" evidence="1">
    <location>
        <begin position="154"/>
        <end position="295"/>
    </location>
</feature>
<name>A0A1N7FGG0_9RHOB</name>
<dbReference type="OrthoDB" id="7818989at2"/>
<dbReference type="STRING" id="573024.SAMN05216208_1123"/>
<reference evidence="2 3" key="1">
    <citation type="submission" date="2017-01" db="EMBL/GenBank/DDBJ databases">
        <authorList>
            <person name="Mah S.A."/>
            <person name="Swanson W.J."/>
            <person name="Moy G.W."/>
            <person name="Vacquier V.D."/>
        </authorList>
    </citation>
    <scope>NUCLEOTIDE SEQUENCE [LARGE SCALE GENOMIC DNA]</scope>
    <source>
        <strain evidence="2 3">DSM 29590</strain>
    </source>
</reference>
<dbReference type="Pfam" id="PF13403">
    <property type="entry name" value="Hint_2"/>
    <property type="match status" value="1"/>
</dbReference>
<dbReference type="SUPFAM" id="SSF51294">
    <property type="entry name" value="Hedgehog/intein (Hint) domain"/>
    <property type="match status" value="1"/>
</dbReference>
<dbReference type="Proteomes" id="UP000186019">
    <property type="component" value="Unassembled WGS sequence"/>
</dbReference>
<keyword evidence="3" id="KW-1185">Reference proteome</keyword>
<protein>
    <submittedName>
        <fullName evidence="2">Hint domain-containing protein</fullName>
    </submittedName>
</protein>
<evidence type="ECO:0000313" key="2">
    <source>
        <dbReference type="EMBL" id="SIR99325.1"/>
    </source>
</evidence>
<evidence type="ECO:0000259" key="1">
    <source>
        <dbReference type="Pfam" id="PF13403"/>
    </source>
</evidence>
<dbReference type="EMBL" id="FTNV01000001">
    <property type="protein sequence ID" value="SIR99325.1"/>
    <property type="molecule type" value="Genomic_DNA"/>
</dbReference>
<dbReference type="Gene3D" id="2.170.16.10">
    <property type="entry name" value="Hedgehog/Intein (Hint) domain"/>
    <property type="match status" value="1"/>
</dbReference>
<dbReference type="RefSeq" id="WP_076531526.1">
    <property type="nucleotide sequence ID" value="NZ_FOAC01000001.1"/>
</dbReference>
<organism evidence="2 3">
    <name type="scientific">Roseovarius nanhaiticus</name>
    <dbReference type="NCBI Taxonomy" id="573024"/>
    <lineage>
        <taxon>Bacteria</taxon>
        <taxon>Pseudomonadati</taxon>
        <taxon>Pseudomonadota</taxon>
        <taxon>Alphaproteobacteria</taxon>
        <taxon>Rhodobacterales</taxon>
        <taxon>Roseobacteraceae</taxon>
        <taxon>Roseovarius</taxon>
    </lineage>
</organism>
<dbReference type="InterPro" id="IPR028992">
    <property type="entry name" value="Hedgehog/Intein_dom"/>
</dbReference>
<proteinExistence type="predicted"/>
<dbReference type="InterPro" id="IPR036844">
    <property type="entry name" value="Hint_dom_sf"/>
</dbReference>